<dbReference type="Gene3D" id="1.20.58.1520">
    <property type="match status" value="1"/>
</dbReference>
<organism evidence="2 3">
    <name type="scientific">Batrachochytrium dendrobatidis (strain JAM81 / FGSC 10211)</name>
    <name type="common">Frog chytrid fungus</name>
    <dbReference type="NCBI Taxonomy" id="684364"/>
    <lineage>
        <taxon>Eukaryota</taxon>
        <taxon>Fungi</taxon>
        <taxon>Fungi incertae sedis</taxon>
        <taxon>Chytridiomycota</taxon>
        <taxon>Chytridiomycota incertae sedis</taxon>
        <taxon>Chytridiomycetes</taxon>
        <taxon>Rhizophydiales</taxon>
        <taxon>Rhizophydiales incertae sedis</taxon>
        <taxon>Batrachochytrium</taxon>
    </lineage>
</organism>
<sequence>MLKDESTDSLKKMAITTDLCDCEPSLLSSESADTILIPFQSDLLDSTVPVKSTGKPKLHVDAQFQLSRVHTIADRLQKCILYIEQDSSMSGYALDPAWSIALESLEPLVQQLYEEPYQQRQLILKQLSELQICSERQSKVQVMKTRYFQICSKLPDWTCAFPEIEMLRNSDLNICAEALSLIVNKAEMRLTAIHNILHTITPIATKIPVLHIPIHIQHQLDELSCIQTSSALENEPNLPILFPELEKNLENALHELLDLKCMLDTKLSILITEIETLWKDLETSDDQRISLENDLHKIDKYEDLCESLRKLWKQKMEKHVDELLVIIKDLWLKCFVSEQHCTTFLNNINQDLYSPSTIEILRAEIAMLNQRYAVYQEIYEKINDRNALINKMKEFETSASDPRRLFRPSFQLVEEERFRKTCYPTLLRIESKLRASIVSAEHDHGEPFILDNSRYLNVLEAEIADRFVNENIFVLDRLGHRKTPSASSLLRQDQATYHHYPATLARSGAIQTTLKSNKLDHSQSMTPTPHSTHGQCANSNTVYTTMRHRSGSTTPLRKTQLVRSPSTPSLNAARRASEYRSLGESASPIGSEVVTTSPSARGLSMLPRSRRQSHLMVIDGSDE</sequence>
<dbReference type="OMA" id="REANTMD"/>
<dbReference type="GO" id="GO:1990023">
    <property type="term" value="C:mitotic spindle midzone"/>
    <property type="evidence" value="ECO:0000318"/>
    <property type="project" value="GO_Central"/>
</dbReference>
<gene>
    <name evidence="2" type="ORF">BATDEDRAFT_89266</name>
</gene>
<dbReference type="AlphaFoldDB" id="F4P4Z2"/>
<dbReference type="OrthoDB" id="642895at2759"/>
<dbReference type="GO" id="GO:0008017">
    <property type="term" value="F:microtubule binding"/>
    <property type="evidence" value="ECO:0000318"/>
    <property type="project" value="GO_Central"/>
</dbReference>
<dbReference type="PANTHER" id="PTHR19321:SF41">
    <property type="entry name" value="FASCETTO-RELATED"/>
    <property type="match status" value="1"/>
</dbReference>
<evidence type="ECO:0000256" key="1">
    <source>
        <dbReference type="SAM" id="MobiDB-lite"/>
    </source>
</evidence>
<feature type="region of interest" description="Disordered" evidence="1">
    <location>
        <begin position="548"/>
        <end position="604"/>
    </location>
</feature>
<dbReference type="GO" id="GO:0005819">
    <property type="term" value="C:spindle"/>
    <property type="evidence" value="ECO:0000318"/>
    <property type="project" value="GO_Central"/>
</dbReference>
<reference evidence="2 3" key="1">
    <citation type="submission" date="2009-12" db="EMBL/GenBank/DDBJ databases">
        <title>The draft genome of Batrachochytrium dendrobatidis.</title>
        <authorList>
            <consortium name="US DOE Joint Genome Institute (JGI-PGF)"/>
            <person name="Kuo A."/>
            <person name="Salamov A."/>
            <person name="Schmutz J."/>
            <person name="Lucas S."/>
            <person name="Pitluck S."/>
            <person name="Rosenblum E."/>
            <person name="Stajich J."/>
            <person name="Eisen M."/>
            <person name="Grigoriev I.V."/>
        </authorList>
    </citation>
    <scope>NUCLEOTIDE SEQUENCE [LARGE SCALE GENOMIC DNA]</scope>
    <source>
        <strain evidence="3">JAM81 / FGSC 10211</strain>
    </source>
</reference>
<dbReference type="Proteomes" id="UP000007241">
    <property type="component" value="Unassembled WGS sequence"/>
</dbReference>
<dbReference type="EMBL" id="GL882885">
    <property type="protein sequence ID" value="EGF79989.1"/>
    <property type="molecule type" value="Genomic_DNA"/>
</dbReference>
<name>F4P4Z2_BATDJ</name>
<dbReference type="STRING" id="684364.F4P4Z2"/>
<feature type="compositionally biased region" description="Polar residues" evidence="1">
    <location>
        <begin position="551"/>
        <end position="570"/>
    </location>
</feature>
<dbReference type="GO" id="GO:0051256">
    <property type="term" value="P:mitotic spindle midzone assembly"/>
    <property type="evidence" value="ECO:0000318"/>
    <property type="project" value="GO_Central"/>
</dbReference>
<evidence type="ECO:0000313" key="2">
    <source>
        <dbReference type="EMBL" id="EGF79989.1"/>
    </source>
</evidence>
<dbReference type="InterPro" id="IPR007145">
    <property type="entry name" value="MAP65_Ase1_PRC1"/>
</dbReference>
<proteinExistence type="predicted"/>
<evidence type="ECO:0000313" key="3">
    <source>
        <dbReference type="Proteomes" id="UP000007241"/>
    </source>
</evidence>
<dbReference type="GO" id="GO:0000226">
    <property type="term" value="P:microtubule cytoskeleton organization"/>
    <property type="evidence" value="ECO:0000318"/>
    <property type="project" value="GO_Central"/>
</dbReference>
<dbReference type="GeneID" id="18243426"/>
<dbReference type="HOGENOM" id="CLU_438687_0_0_1"/>
<dbReference type="InParanoid" id="F4P4Z2"/>
<protein>
    <submittedName>
        <fullName evidence="2">Uncharacterized protein</fullName>
    </submittedName>
</protein>
<dbReference type="RefSeq" id="XP_006679746.1">
    <property type="nucleotide sequence ID" value="XM_006679683.1"/>
</dbReference>
<dbReference type="GO" id="GO:0005737">
    <property type="term" value="C:cytoplasm"/>
    <property type="evidence" value="ECO:0000318"/>
    <property type="project" value="GO_Central"/>
</dbReference>
<dbReference type="PANTHER" id="PTHR19321">
    <property type="entry name" value="PROTEIN REGULATOR OF CYTOKINESIS 1 PRC1-RELATED"/>
    <property type="match status" value="1"/>
</dbReference>
<keyword evidence="3" id="KW-1185">Reference proteome</keyword>
<dbReference type="Pfam" id="PF03999">
    <property type="entry name" value="MAP65_ASE1"/>
    <property type="match status" value="1"/>
</dbReference>
<accession>F4P4Z2</accession>